<keyword evidence="3" id="KW-0804">Transcription</keyword>
<dbReference type="EMBL" id="VMBG01000002">
    <property type="protein sequence ID" value="TSJ77288.1"/>
    <property type="molecule type" value="Genomic_DNA"/>
</dbReference>
<evidence type="ECO:0000313" key="7">
    <source>
        <dbReference type="Proteomes" id="UP000315648"/>
    </source>
</evidence>
<keyword evidence="7" id="KW-1185">Reference proteome</keyword>
<feature type="domain" description="HTH gntR-type" evidence="5">
    <location>
        <begin position="4"/>
        <end position="72"/>
    </location>
</feature>
<keyword evidence="1" id="KW-0805">Transcription regulation</keyword>
<dbReference type="InterPro" id="IPR000524">
    <property type="entry name" value="Tscrpt_reg_HTH_GntR"/>
</dbReference>
<dbReference type="PROSITE" id="PS50949">
    <property type="entry name" value="HTH_GNTR"/>
    <property type="match status" value="1"/>
</dbReference>
<evidence type="ECO:0000256" key="4">
    <source>
        <dbReference type="SAM" id="MobiDB-lite"/>
    </source>
</evidence>
<comment type="caution">
    <text evidence="6">The sequence shown here is derived from an EMBL/GenBank/DDBJ whole genome shotgun (WGS) entry which is preliminary data.</text>
</comment>
<dbReference type="Pfam" id="PF00392">
    <property type="entry name" value="GntR"/>
    <property type="match status" value="1"/>
</dbReference>
<evidence type="ECO:0000313" key="6">
    <source>
        <dbReference type="EMBL" id="TSJ77288.1"/>
    </source>
</evidence>
<dbReference type="GO" id="GO:0000976">
    <property type="term" value="F:transcription cis-regulatory region binding"/>
    <property type="evidence" value="ECO:0007669"/>
    <property type="project" value="TreeGrafter"/>
</dbReference>
<reference evidence="6 7" key="1">
    <citation type="submission" date="2019-07" db="EMBL/GenBank/DDBJ databases">
        <title>Description of 53C-WASEF.</title>
        <authorList>
            <person name="Pitt A."/>
            <person name="Hahn M.W."/>
        </authorList>
    </citation>
    <scope>NUCLEOTIDE SEQUENCE [LARGE SCALE GENOMIC DNA]</scope>
    <source>
        <strain evidence="6 7">53C-WASEF</strain>
    </source>
</reference>
<accession>A0A556QKY2</accession>
<evidence type="ECO:0000259" key="5">
    <source>
        <dbReference type="PROSITE" id="PS50949"/>
    </source>
</evidence>
<dbReference type="SMART" id="SM00345">
    <property type="entry name" value="HTH_GNTR"/>
    <property type="match status" value="1"/>
</dbReference>
<feature type="region of interest" description="Disordered" evidence="4">
    <location>
        <begin position="354"/>
        <end position="381"/>
    </location>
</feature>
<dbReference type="InterPro" id="IPR036390">
    <property type="entry name" value="WH_DNA-bd_sf"/>
</dbReference>
<dbReference type="CDD" id="cd06267">
    <property type="entry name" value="PBP1_LacI_sugar_binding-like"/>
    <property type="match status" value="1"/>
</dbReference>
<dbReference type="OrthoDB" id="175513at2"/>
<protein>
    <submittedName>
        <fullName evidence="6">GntR family transcriptional regulator</fullName>
    </submittedName>
</protein>
<gene>
    <name evidence="6" type="ORF">FPL22_14425</name>
</gene>
<name>A0A556QKY2_9BACT</name>
<keyword evidence="2" id="KW-0238">DNA-binding</keyword>
<dbReference type="Proteomes" id="UP000315648">
    <property type="component" value="Unassembled WGS sequence"/>
</dbReference>
<organism evidence="6 7">
    <name type="scientific">Rariglobus hedericola</name>
    <dbReference type="NCBI Taxonomy" id="2597822"/>
    <lineage>
        <taxon>Bacteria</taxon>
        <taxon>Pseudomonadati</taxon>
        <taxon>Verrucomicrobiota</taxon>
        <taxon>Opitutia</taxon>
        <taxon>Opitutales</taxon>
        <taxon>Opitutaceae</taxon>
        <taxon>Rariglobus</taxon>
    </lineage>
</organism>
<dbReference type="RefSeq" id="WP_144353691.1">
    <property type="nucleotide sequence ID" value="NZ_CBCRVV010000013.1"/>
</dbReference>
<evidence type="ECO:0000256" key="3">
    <source>
        <dbReference type="ARBA" id="ARBA00023163"/>
    </source>
</evidence>
<dbReference type="PANTHER" id="PTHR30146:SF153">
    <property type="entry name" value="LACTOSE OPERON REPRESSOR"/>
    <property type="match status" value="1"/>
</dbReference>
<dbReference type="Gene3D" id="3.40.50.2300">
    <property type="match status" value="2"/>
</dbReference>
<dbReference type="Pfam" id="PF13377">
    <property type="entry name" value="Peripla_BP_3"/>
    <property type="match status" value="1"/>
</dbReference>
<dbReference type="SUPFAM" id="SSF46785">
    <property type="entry name" value="Winged helix' DNA-binding domain"/>
    <property type="match status" value="1"/>
</dbReference>
<evidence type="ECO:0000256" key="2">
    <source>
        <dbReference type="ARBA" id="ARBA00023125"/>
    </source>
</evidence>
<sequence>MSFGRLVNEADTRLREWLDTSAQKPGTRLPSERALAVQLGIQHYALNRAMARLISEGRVEREGYKLTVAASTRIDAGLTCHLVIAQRSVHLPSYKRVAKEMGVKLVVHTWQSADEAALALDRLDSRDTEAVIFDPPYVAPVSLWEPIAARLLKHGIPVVGIGQSSAAIYSVNSDNLHDLEIAINHLLKLGHREIGFVTAPPTNPGAIEVLYGWEQICRRNQLNKSASRIYLQTNARLKEEAVEVADLLVNSWREITALIVFSGLDYNVQLLQEQLHQKGRRVPAELSLLFIGASKSPAHATIPVTSLTIDVALLQETAFNLAQRATRKKKNLGILPPPCSVLIQSQFIARNSTRPPAVLNDTSPEPKEDPSIASHTASRKLQPPAEIARALESCLRMAYPLAAKASLSERPRFAPIDLGTLVNRPLNFRRGWLGDLPLKQFPPGPHEIHGVPFNILGGPRRSDCGAIVFHSAVNTTGNSQKLPDTLIIPIKQKVRAVYILHGCGYAKFLHPFARYRFLNRKTCLGNVPLVSLGQPPPDYNPSQQTTDAVTPNIQDWWPDFPHMDFPGARMAPIMESEEAGHLPRHVYLYTLEWINPSPDKIVDSLEVSVDATLSTTLGVLAVTVLKP</sequence>
<dbReference type="GO" id="GO:0003700">
    <property type="term" value="F:DNA-binding transcription factor activity"/>
    <property type="evidence" value="ECO:0007669"/>
    <property type="project" value="InterPro"/>
</dbReference>
<dbReference type="Gene3D" id="1.10.10.10">
    <property type="entry name" value="Winged helix-like DNA-binding domain superfamily/Winged helix DNA-binding domain"/>
    <property type="match status" value="1"/>
</dbReference>
<proteinExistence type="predicted"/>
<dbReference type="PANTHER" id="PTHR30146">
    <property type="entry name" value="LACI-RELATED TRANSCRIPTIONAL REPRESSOR"/>
    <property type="match status" value="1"/>
</dbReference>
<dbReference type="AlphaFoldDB" id="A0A556QKY2"/>
<dbReference type="InterPro" id="IPR046335">
    <property type="entry name" value="LacI/GalR-like_sensor"/>
</dbReference>
<dbReference type="InterPro" id="IPR028082">
    <property type="entry name" value="Peripla_BP_I"/>
</dbReference>
<dbReference type="InterPro" id="IPR036388">
    <property type="entry name" value="WH-like_DNA-bd_sf"/>
</dbReference>
<dbReference type="SUPFAM" id="SSF53822">
    <property type="entry name" value="Periplasmic binding protein-like I"/>
    <property type="match status" value="1"/>
</dbReference>
<evidence type="ECO:0000256" key="1">
    <source>
        <dbReference type="ARBA" id="ARBA00023015"/>
    </source>
</evidence>